<dbReference type="Proteomes" id="UP000237105">
    <property type="component" value="Unassembled WGS sequence"/>
</dbReference>
<keyword evidence="3" id="KW-1185">Reference proteome</keyword>
<evidence type="ECO:0000313" key="3">
    <source>
        <dbReference type="Proteomes" id="UP000237105"/>
    </source>
</evidence>
<reference evidence="3" key="1">
    <citation type="submission" date="2016-06" db="EMBL/GenBank/DDBJ databases">
        <title>Parallel loss of symbiosis genes in relatives of nitrogen-fixing non-legume Parasponia.</title>
        <authorList>
            <person name="Van Velzen R."/>
            <person name="Holmer R."/>
            <person name="Bu F."/>
            <person name="Rutten L."/>
            <person name="Van Zeijl A."/>
            <person name="Liu W."/>
            <person name="Santuari L."/>
            <person name="Cao Q."/>
            <person name="Sharma T."/>
            <person name="Shen D."/>
            <person name="Roswanjaya Y."/>
            <person name="Wardhani T."/>
            <person name="Kalhor M.S."/>
            <person name="Jansen J."/>
            <person name="Van den Hoogen J."/>
            <person name="Gungor B."/>
            <person name="Hartog M."/>
            <person name="Hontelez J."/>
            <person name="Verver J."/>
            <person name="Yang W.-C."/>
            <person name="Schijlen E."/>
            <person name="Repin R."/>
            <person name="Schilthuizen M."/>
            <person name="Schranz E."/>
            <person name="Heidstra R."/>
            <person name="Miyata K."/>
            <person name="Fedorova E."/>
            <person name="Kohlen W."/>
            <person name="Bisseling T."/>
            <person name="Smit S."/>
            <person name="Geurts R."/>
        </authorList>
    </citation>
    <scope>NUCLEOTIDE SEQUENCE [LARGE SCALE GENOMIC DNA]</scope>
    <source>
        <strain evidence="3">cv. WU1-14</strain>
    </source>
</reference>
<feature type="compositionally biased region" description="Acidic residues" evidence="1">
    <location>
        <begin position="53"/>
        <end position="67"/>
    </location>
</feature>
<dbReference type="AlphaFoldDB" id="A0A2P5CF88"/>
<evidence type="ECO:0000256" key="1">
    <source>
        <dbReference type="SAM" id="MobiDB-lite"/>
    </source>
</evidence>
<feature type="non-terminal residue" evidence="2">
    <location>
        <position position="1"/>
    </location>
</feature>
<dbReference type="EMBL" id="JXTB01000137">
    <property type="protein sequence ID" value="PON59688.1"/>
    <property type="molecule type" value="Genomic_DNA"/>
</dbReference>
<proteinExistence type="predicted"/>
<accession>A0A2P5CF88</accession>
<organism evidence="2 3">
    <name type="scientific">Parasponia andersonii</name>
    <name type="common">Sponia andersonii</name>
    <dbReference type="NCBI Taxonomy" id="3476"/>
    <lineage>
        <taxon>Eukaryota</taxon>
        <taxon>Viridiplantae</taxon>
        <taxon>Streptophyta</taxon>
        <taxon>Embryophyta</taxon>
        <taxon>Tracheophyta</taxon>
        <taxon>Spermatophyta</taxon>
        <taxon>Magnoliopsida</taxon>
        <taxon>eudicotyledons</taxon>
        <taxon>Gunneridae</taxon>
        <taxon>Pentapetalae</taxon>
        <taxon>rosids</taxon>
        <taxon>fabids</taxon>
        <taxon>Rosales</taxon>
        <taxon>Cannabaceae</taxon>
        <taxon>Parasponia</taxon>
    </lineage>
</organism>
<name>A0A2P5CF88_PARAD</name>
<gene>
    <name evidence="2" type="ORF">PanWU01x14_157450</name>
</gene>
<sequence>SGQGPSFFQVWGVKSFRKDDIYMAKLARLEASLVAYYGSRESPEFVEDSSSSDSDDVVDGISSEDSDKDNWVVSLPQ</sequence>
<comment type="caution">
    <text evidence="2">The sequence shown here is derived from an EMBL/GenBank/DDBJ whole genome shotgun (WGS) entry which is preliminary data.</text>
</comment>
<feature type="region of interest" description="Disordered" evidence="1">
    <location>
        <begin position="41"/>
        <end position="77"/>
    </location>
</feature>
<evidence type="ECO:0000313" key="2">
    <source>
        <dbReference type="EMBL" id="PON59688.1"/>
    </source>
</evidence>
<protein>
    <submittedName>
        <fullName evidence="2">Uncharacterized protein</fullName>
    </submittedName>
</protein>